<dbReference type="EMBL" id="OZ034818">
    <property type="protein sequence ID" value="CAL1388246.1"/>
    <property type="molecule type" value="Genomic_DNA"/>
</dbReference>
<proteinExistence type="predicted"/>
<accession>A0AAV2EQJ7</accession>
<evidence type="ECO:0000313" key="1">
    <source>
        <dbReference type="EMBL" id="CAL1388246.1"/>
    </source>
</evidence>
<evidence type="ECO:0000313" key="2">
    <source>
        <dbReference type="Proteomes" id="UP001497516"/>
    </source>
</evidence>
<dbReference type="AlphaFoldDB" id="A0AAV2EQJ7"/>
<organism evidence="1 2">
    <name type="scientific">Linum trigynum</name>
    <dbReference type="NCBI Taxonomy" id="586398"/>
    <lineage>
        <taxon>Eukaryota</taxon>
        <taxon>Viridiplantae</taxon>
        <taxon>Streptophyta</taxon>
        <taxon>Embryophyta</taxon>
        <taxon>Tracheophyta</taxon>
        <taxon>Spermatophyta</taxon>
        <taxon>Magnoliopsida</taxon>
        <taxon>eudicotyledons</taxon>
        <taxon>Gunneridae</taxon>
        <taxon>Pentapetalae</taxon>
        <taxon>rosids</taxon>
        <taxon>fabids</taxon>
        <taxon>Malpighiales</taxon>
        <taxon>Linaceae</taxon>
        <taxon>Linum</taxon>
    </lineage>
</organism>
<protein>
    <submittedName>
        <fullName evidence="1">Uncharacterized protein</fullName>
    </submittedName>
</protein>
<dbReference type="Proteomes" id="UP001497516">
    <property type="component" value="Chromosome 5"/>
</dbReference>
<gene>
    <name evidence="1" type="ORF">LTRI10_LOCUS29186</name>
</gene>
<name>A0AAV2EQJ7_9ROSI</name>
<reference evidence="1 2" key="1">
    <citation type="submission" date="2024-04" db="EMBL/GenBank/DDBJ databases">
        <authorList>
            <person name="Fracassetti M."/>
        </authorList>
    </citation>
    <scope>NUCLEOTIDE SEQUENCE [LARGE SCALE GENOMIC DNA]</scope>
</reference>
<keyword evidence="2" id="KW-1185">Reference proteome</keyword>
<sequence>MVQLITNVGIIQQNGNYKVSSGYRMAIEDPPEEPELEDQEEDSGPSIVACNWESLWKTLVTPKIRYFL</sequence>